<keyword evidence="3" id="KW-1185">Reference proteome</keyword>
<protein>
    <submittedName>
        <fullName evidence="2">Uncharacterized protein</fullName>
    </submittedName>
</protein>
<accession>A0A9P6NV68</accession>
<organism evidence="2 3">
    <name type="scientific">Cronartium quercuum f. sp. fusiforme G11</name>
    <dbReference type="NCBI Taxonomy" id="708437"/>
    <lineage>
        <taxon>Eukaryota</taxon>
        <taxon>Fungi</taxon>
        <taxon>Dikarya</taxon>
        <taxon>Basidiomycota</taxon>
        <taxon>Pucciniomycotina</taxon>
        <taxon>Pucciniomycetes</taxon>
        <taxon>Pucciniales</taxon>
        <taxon>Coleosporiaceae</taxon>
        <taxon>Cronartium</taxon>
    </lineage>
</organism>
<comment type="caution">
    <text evidence="2">The sequence shown here is derived from an EMBL/GenBank/DDBJ whole genome shotgun (WGS) entry which is preliminary data.</text>
</comment>
<sequence length="173" mass="20099">LRPLTIRREDDNQVARLEKLRAIRKTATEAQIERAKTNKARFDSQFKPESSGKSHSTLVSYKVGDKVRLRNEAHTKREPHWFSPFEVFDYLGNNVYHLIDHRTSLFPHPISGNRLKPARIREGAKGVPWALPPHLAQETSPKVPRELKRKALKLLRTQEKTRPRIRIVGRFAT</sequence>
<gene>
    <name evidence="2" type="ORF">CROQUDRAFT_8078</name>
</gene>
<proteinExistence type="predicted"/>
<reference evidence="2" key="1">
    <citation type="submission" date="2013-11" db="EMBL/GenBank/DDBJ databases">
        <title>Genome sequence of the fusiform rust pathogen reveals effectors for host alternation and coevolution with pine.</title>
        <authorList>
            <consortium name="DOE Joint Genome Institute"/>
            <person name="Smith K."/>
            <person name="Pendleton A."/>
            <person name="Kubisiak T."/>
            <person name="Anderson C."/>
            <person name="Salamov A."/>
            <person name="Aerts A."/>
            <person name="Riley R."/>
            <person name="Clum A."/>
            <person name="Lindquist E."/>
            <person name="Ence D."/>
            <person name="Campbell M."/>
            <person name="Kronenberg Z."/>
            <person name="Feau N."/>
            <person name="Dhillon B."/>
            <person name="Hamelin R."/>
            <person name="Burleigh J."/>
            <person name="Smith J."/>
            <person name="Yandell M."/>
            <person name="Nelson C."/>
            <person name="Grigoriev I."/>
            <person name="Davis J."/>
        </authorList>
    </citation>
    <scope>NUCLEOTIDE SEQUENCE</scope>
    <source>
        <strain evidence="2">G11</strain>
    </source>
</reference>
<feature type="region of interest" description="Disordered" evidence="1">
    <location>
        <begin position="34"/>
        <end position="57"/>
    </location>
</feature>
<feature type="compositionally biased region" description="Basic and acidic residues" evidence="1">
    <location>
        <begin position="34"/>
        <end position="52"/>
    </location>
</feature>
<dbReference type="Proteomes" id="UP000886653">
    <property type="component" value="Unassembled WGS sequence"/>
</dbReference>
<evidence type="ECO:0000313" key="2">
    <source>
        <dbReference type="EMBL" id="KAG0150080.1"/>
    </source>
</evidence>
<dbReference type="OrthoDB" id="8041940at2759"/>
<dbReference type="AlphaFoldDB" id="A0A9P6NV68"/>
<feature type="non-terminal residue" evidence="2">
    <location>
        <position position="173"/>
    </location>
</feature>
<evidence type="ECO:0000313" key="3">
    <source>
        <dbReference type="Proteomes" id="UP000886653"/>
    </source>
</evidence>
<evidence type="ECO:0000256" key="1">
    <source>
        <dbReference type="SAM" id="MobiDB-lite"/>
    </source>
</evidence>
<dbReference type="EMBL" id="MU167222">
    <property type="protein sequence ID" value="KAG0150080.1"/>
    <property type="molecule type" value="Genomic_DNA"/>
</dbReference>
<feature type="non-terminal residue" evidence="2">
    <location>
        <position position="1"/>
    </location>
</feature>
<name>A0A9P6NV68_9BASI</name>